<feature type="transmembrane region" description="Helical" evidence="12">
    <location>
        <begin position="151"/>
        <end position="171"/>
    </location>
</feature>
<name>A0A068ADH0_9GAMA</name>
<dbReference type="InterPro" id="IPR033909">
    <property type="entry name" value="RNR_small"/>
</dbReference>
<evidence type="ECO:0000256" key="9">
    <source>
        <dbReference type="ARBA" id="ARBA00023002"/>
    </source>
</evidence>
<organism evidence="13 14">
    <name type="scientific">Alcelaphine gammaherpesvirus 2</name>
    <dbReference type="NCBI Taxonomy" id="138184"/>
    <lineage>
        <taxon>Viruses</taxon>
        <taxon>Duplodnaviria</taxon>
        <taxon>Heunggongvirae</taxon>
        <taxon>Peploviricota</taxon>
        <taxon>Herviviricetes</taxon>
        <taxon>Herpesvirales</taxon>
        <taxon>Orthoherpesviridae</taxon>
        <taxon>Gammaherpesvirinae</taxon>
        <taxon>Macavirus</taxon>
        <taxon>Macavirus alcelaphinegamma2</taxon>
    </lineage>
</organism>
<dbReference type="GeneID" id="19735535"/>
<keyword evidence="11 12" id="KW-0472">Membrane</keyword>
<keyword evidence="14" id="KW-1185">Reference proteome</keyword>
<dbReference type="InterPro" id="IPR012348">
    <property type="entry name" value="RNR-like"/>
</dbReference>
<keyword evidence="6" id="KW-0479">Metal-binding</keyword>
<keyword evidence="7" id="KW-1043">Host membrane</keyword>
<evidence type="ECO:0000256" key="6">
    <source>
        <dbReference type="ARBA" id="ARBA00022723"/>
    </source>
</evidence>
<gene>
    <name evidence="13" type="ORF">ALHV2gp57</name>
</gene>
<dbReference type="SUPFAM" id="SSF47240">
    <property type="entry name" value="Ferritin-like"/>
    <property type="match status" value="1"/>
</dbReference>
<keyword evidence="4 12" id="KW-0812">Transmembrane</keyword>
<dbReference type="RefSeq" id="YP_009044443.1">
    <property type="nucleotide sequence ID" value="NC_024382.1"/>
</dbReference>
<evidence type="ECO:0000256" key="12">
    <source>
        <dbReference type="SAM" id="Phobius"/>
    </source>
</evidence>
<evidence type="ECO:0000256" key="1">
    <source>
        <dbReference type="ARBA" id="ARBA00001962"/>
    </source>
</evidence>
<dbReference type="Pfam" id="PF00268">
    <property type="entry name" value="Ribonuc_red_sm"/>
    <property type="match status" value="1"/>
</dbReference>
<proteinExistence type="inferred from homology"/>
<evidence type="ECO:0000256" key="5">
    <source>
        <dbReference type="ARBA" id="ARBA00022705"/>
    </source>
</evidence>
<evidence type="ECO:0000256" key="11">
    <source>
        <dbReference type="ARBA" id="ARBA00023136"/>
    </source>
</evidence>
<dbReference type="Proteomes" id="UP000168428">
    <property type="component" value="Segment"/>
</dbReference>
<evidence type="ECO:0000256" key="7">
    <source>
        <dbReference type="ARBA" id="ARBA00022870"/>
    </source>
</evidence>
<dbReference type="EMBL" id="KF274499">
    <property type="protein sequence ID" value="AIA62097.1"/>
    <property type="molecule type" value="Genomic_DNA"/>
</dbReference>
<dbReference type="KEGG" id="vg:19735535"/>
<dbReference type="InterPro" id="IPR009078">
    <property type="entry name" value="Ferritin-like_SF"/>
</dbReference>
<dbReference type="GO" id="GO:0004748">
    <property type="term" value="F:ribonucleoside-diphosphate reductase activity, thioredoxin disulfide as acceptor"/>
    <property type="evidence" value="ECO:0007669"/>
    <property type="project" value="UniProtKB-EC"/>
</dbReference>
<evidence type="ECO:0000313" key="13">
    <source>
        <dbReference type="EMBL" id="AIA62097.1"/>
    </source>
</evidence>
<dbReference type="PANTHER" id="PTHR23409:SF18">
    <property type="entry name" value="RIBONUCLEOSIDE-DIPHOSPHATE REDUCTASE SUBUNIT M2"/>
    <property type="match status" value="1"/>
</dbReference>
<dbReference type="OrthoDB" id="4477at10239"/>
<keyword evidence="8 12" id="KW-1133">Transmembrane helix</keyword>
<dbReference type="InterPro" id="IPR034715">
    <property type="entry name" value="HSV_RIR2"/>
</dbReference>
<protein>
    <recommendedName>
        <fullName evidence="3">ribonucleoside-diphosphate reductase</fullName>
        <ecNumber evidence="3">1.17.4.1</ecNumber>
    </recommendedName>
</protein>
<evidence type="ECO:0000313" key="14">
    <source>
        <dbReference type="Proteomes" id="UP000168428"/>
    </source>
</evidence>
<evidence type="ECO:0000256" key="4">
    <source>
        <dbReference type="ARBA" id="ARBA00022692"/>
    </source>
</evidence>
<dbReference type="UniPathway" id="UPA00326"/>
<evidence type="ECO:0000256" key="3">
    <source>
        <dbReference type="ARBA" id="ARBA00012274"/>
    </source>
</evidence>
<keyword evidence="10" id="KW-0408">Iron</keyword>
<keyword evidence="5" id="KW-0235">DNA replication</keyword>
<dbReference type="GO" id="GO:0009263">
    <property type="term" value="P:deoxyribonucleotide biosynthetic process"/>
    <property type="evidence" value="ECO:0007669"/>
    <property type="project" value="InterPro"/>
</dbReference>
<dbReference type="InterPro" id="IPR000358">
    <property type="entry name" value="RNR_small_fam"/>
</dbReference>
<dbReference type="GO" id="GO:0046872">
    <property type="term" value="F:metal ion binding"/>
    <property type="evidence" value="ECO:0007669"/>
    <property type="project" value="UniProtKB-KW"/>
</dbReference>
<reference evidence="13 14" key="1">
    <citation type="journal article" date="2014" name="Vet. Microbiol.">
        <title>Malignant catarrhal fever in American bison (Bison bison) experimentally infected with alcelaphine herpesvirus 2.</title>
        <authorList>
            <person name="Taus N.S."/>
            <person name="O'Toole D."/>
            <person name="Herndon D.R."/>
            <person name="Cunha C.W."/>
            <person name="Warg J.V."/>
            <person name="Seal B.S."/>
            <person name="Brooking A."/>
            <person name="Li H."/>
        </authorList>
    </citation>
    <scope>NUCLEOTIDE SEQUENCE [LARGE SCALE GENOMIC DNA]</scope>
    <source>
        <strain evidence="13">Topi-AlHV-2</strain>
    </source>
</reference>
<dbReference type="CDD" id="cd01049">
    <property type="entry name" value="RNRR2"/>
    <property type="match status" value="1"/>
</dbReference>
<evidence type="ECO:0000256" key="2">
    <source>
        <dbReference type="ARBA" id="ARBA00009303"/>
    </source>
</evidence>
<dbReference type="InterPro" id="IPR030475">
    <property type="entry name" value="RNR_small_AS"/>
</dbReference>
<sequence>MEFIKKYLYVCDHPGFFELTQETFQNRWFPAQINLSVDVKCLSLLSETEVNFYKYLFTFLGMAETLVNFNIDELLVDFNSHDVKHYYCEQMAMECVHSKVYFNILNMLFKNNLAATWEFAEKVLKDEPLKKKIEWLESKIKLAKTPAEKVLIFYLIEGVFFISSFYCIGLLRVKGVMPGVCMANDYISRDEFLHTRAAALLYNTMIPKEGRPRSEWVVELFKEAVEIECDFIRAKTEQVTFVSMDDIRAFLEATADRLLNSIELPRHYKSDPPKSCPLTYTGCIKNVSFFERESTEYSSFIINDL</sequence>
<dbReference type="PANTHER" id="PTHR23409">
    <property type="entry name" value="RIBONUCLEOSIDE-DIPHOSPHATE REDUCTASE SMALL CHAIN"/>
    <property type="match status" value="1"/>
</dbReference>
<comment type="cofactor">
    <cofactor evidence="1">
        <name>Fe cation</name>
        <dbReference type="ChEBI" id="CHEBI:24875"/>
    </cofactor>
</comment>
<keyword evidence="9" id="KW-0560">Oxidoreductase</keyword>
<dbReference type="HAMAP" id="MF_04028">
    <property type="entry name" value="HSV_RIR2"/>
    <property type="match status" value="1"/>
</dbReference>
<dbReference type="Gene3D" id="1.10.620.20">
    <property type="entry name" value="Ribonucleotide Reductase, subunit A"/>
    <property type="match status" value="1"/>
</dbReference>
<accession>A0A068ADH0</accession>
<evidence type="ECO:0000256" key="8">
    <source>
        <dbReference type="ARBA" id="ARBA00022989"/>
    </source>
</evidence>
<dbReference type="GO" id="GO:0006260">
    <property type="term" value="P:DNA replication"/>
    <property type="evidence" value="ECO:0007669"/>
    <property type="project" value="UniProtKB-KW"/>
</dbReference>
<dbReference type="PROSITE" id="PS00368">
    <property type="entry name" value="RIBORED_SMALL"/>
    <property type="match status" value="1"/>
</dbReference>
<evidence type="ECO:0000256" key="10">
    <source>
        <dbReference type="ARBA" id="ARBA00023004"/>
    </source>
</evidence>
<comment type="similarity">
    <text evidence="2">Belongs to the ribonucleoside diphosphate reductase small chain family.</text>
</comment>
<dbReference type="EC" id="1.17.4.1" evidence="3"/>